<dbReference type="InterPro" id="IPR036162">
    <property type="entry name" value="Resolvase-like_N_sf"/>
</dbReference>
<name>A0ABS3ZMY3_9FIRM</name>
<dbReference type="RefSeq" id="WP_209293797.1">
    <property type="nucleotide sequence ID" value="NZ_JAFIQO010000141.1"/>
</dbReference>
<dbReference type="Proteomes" id="UP001315001">
    <property type="component" value="Unassembled WGS sequence"/>
</dbReference>
<dbReference type="SUPFAM" id="SSF53041">
    <property type="entry name" value="Resolvase-like"/>
    <property type="match status" value="1"/>
</dbReference>
<evidence type="ECO:0000313" key="4">
    <source>
        <dbReference type="Proteomes" id="UP001315001"/>
    </source>
</evidence>
<accession>A0ABS3ZMY3</accession>
<dbReference type="Gene3D" id="3.40.50.1390">
    <property type="entry name" value="Resolvase, N-terminal catalytic domain"/>
    <property type="match status" value="1"/>
</dbReference>
<dbReference type="PROSITE" id="PS51736">
    <property type="entry name" value="RECOMBINASES_3"/>
    <property type="match status" value="1"/>
</dbReference>
<dbReference type="InterPro" id="IPR038109">
    <property type="entry name" value="DNA_bind_recomb_sf"/>
</dbReference>
<dbReference type="CDD" id="cd00338">
    <property type="entry name" value="Ser_Recombinase"/>
    <property type="match status" value="1"/>
</dbReference>
<dbReference type="InterPro" id="IPR050639">
    <property type="entry name" value="SSR_resolvase"/>
</dbReference>
<dbReference type="SMART" id="SM00857">
    <property type="entry name" value="Resolvase"/>
    <property type="match status" value="1"/>
</dbReference>
<evidence type="ECO:0000259" key="1">
    <source>
        <dbReference type="PROSITE" id="PS51736"/>
    </source>
</evidence>
<dbReference type="Gene3D" id="3.90.1750.20">
    <property type="entry name" value="Putative Large Serine Recombinase, Chain B, Domain 2"/>
    <property type="match status" value="1"/>
</dbReference>
<comment type="caution">
    <text evidence="3">The sequence shown here is derived from an EMBL/GenBank/DDBJ whole genome shotgun (WGS) entry which is preliminary data.</text>
</comment>
<organism evidence="3 4">
    <name type="scientific">Anaerobutyricum soehngenii</name>
    <dbReference type="NCBI Taxonomy" id="105843"/>
    <lineage>
        <taxon>Bacteria</taxon>
        <taxon>Bacillati</taxon>
        <taxon>Bacillota</taxon>
        <taxon>Clostridia</taxon>
        <taxon>Lachnospirales</taxon>
        <taxon>Lachnospiraceae</taxon>
        <taxon>Anaerobutyricum</taxon>
    </lineage>
</organism>
<evidence type="ECO:0000259" key="2">
    <source>
        <dbReference type="PROSITE" id="PS51737"/>
    </source>
</evidence>
<sequence length="571" mass="66887">MKERLVAIYARVSTEHEAQISALENQVQYYDNLFQYHPEWKLYERYIDEGITGTSINKRQSFLKMMEDAKDGKFDLIVTREVARFARNTVDTLQQTRILKKYGVEVYFTEDNIWTMNDEDGELRLTIMATLAQNESKKTSIRVKAGQKISFQNGIIYGNGNILGYDKVGKEFVINEEQAKTVRMIYDMYLDGMGMKKIQYALEAAGRKTSTGLTRWYSSYISRILNNPFYCGTIVYRKEYVPDYLEQKKIRNWGEVEKIAIEGSHEPIVTKEEFAKVRKILDSKSFSIDNRGRRGSHRANDVWCRKLKCYCGASMNRRVWHRVNGIPQYCYQCYSQVRTGSIATRKKKGLDLEGICDTPMVPGWKLGAMADIIFQKFWQDRNGIIEIANEMLEEHFKDDRDIDFQSEIEETQRKITIIDKKFDNLVDMRMAGEIDKAKFDEKKKSLFEEKEKWQKMLQSYQIDEEVSDEEYNQRLQVLKYGLEQNFNFSTHSIPEEVIDAFVKEIIVYPDCFVWKLNIVDADLKLQVEGRKNDPTVSLIESPTTGNGSTGSDCRRRKIDKRYYRAKAFIQF</sequence>
<proteinExistence type="predicted"/>
<reference evidence="3 4" key="1">
    <citation type="submission" date="2021-02" db="EMBL/GenBank/DDBJ databases">
        <title>Lactate utilizing bacteria of the human gut.</title>
        <authorList>
            <person name="Sheridan P.O."/>
        </authorList>
    </citation>
    <scope>NUCLEOTIDE SEQUENCE [LARGE SCALE GENOMIC DNA]</scope>
    <source>
        <strain evidence="3 4">HTF-83D</strain>
    </source>
</reference>
<dbReference type="Pfam" id="PF07508">
    <property type="entry name" value="Recombinase"/>
    <property type="match status" value="1"/>
</dbReference>
<dbReference type="PANTHER" id="PTHR30461:SF23">
    <property type="entry name" value="DNA RECOMBINASE-RELATED"/>
    <property type="match status" value="1"/>
</dbReference>
<dbReference type="InterPro" id="IPR011109">
    <property type="entry name" value="DNA_bind_recombinase_dom"/>
</dbReference>
<dbReference type="PANTHER" id="PTHR30461">
    <property type="entry name" value="DNA-INVERTASE FROM LAMBDOID PROPHAGE"/>
    <property type="match status" value="1"/>
</dbReference>
<evidence type="ECO:0000313" key="3">
    <source>
        <dbReference type="EMBL" id="MBP0057938.1"/>
    </source>
</evidence>
<dbReference type="Pfam" id="PF00239">
    <property type="entry name" value="Resolvase"/>
    <property type="match status" value="1"/>
</dbReference>
<dbReference type="InterPro" id="IPR006119">
    <property type="entry name" value="Resolv_N"/>
</dbReference>
<protein>
    <submittedName>
        <fullName evidence="3">Recombinase family protein</fullName>
    </submittedName>
</protein>
<gene>
    <name evidence="3" type="ORF">JYQ75_11140</name>
</gene>
<dbReference type="EMBL" id="JAFIQO010000141">
    <property type="protein sequence ID" value="MBP0057938.1"/>
    <property type="molecule type" value="Genomic_DNA"/>
</dbReference>
<keyword evidence="4" id="KW-1185">Reference proteome</keyword>
<dbReference type="PROSITE" id="PS51737">
    <property type="entry name" value="RECOMBINASE_DNA_BIND"/>
    <property type="match status" value="1"/>
</dbReference>
<feature type="domain" description="Recombinase" evidence="2">
    <location>
        <begin position="162"/>
        <end position="287"/>
    </location>
</feature>
<feature type="domain" description="Resolvase/invertase-type recombinase catalytic" evidence="1">
    <location>
        <begin position="5"/>
        <end position="154"/>
    </location>
</feature>